<feature type="signal peptide" evidence="2">
    <location>
        <begin position="1"/>
        <end position="22"/>
    </location>
</feature>
<keyword evidence="1" id="KW-0812">Transmembrane</keyword>
<evidence type="ECO:0000313" key="4">
    <source>
        <dbReference type="Proteomes" id="UP000295294"/>
    </source>
</evidence>
<proteinExistence type="predicted"/>
<evidence type="ECO:0000256" key="2">
    <source>
        <dbReference type="SAM" id="SignalP"/>
    </source>
</evidence>
<gene>
    <name evidence="3" type="ORF">E0W60_33830</name>
</gene>
<keyword evidence="3" id="KW-0614">Plasmid</keyword>
<dbReference type="KEGG" id="cox:E0W60_33830"/>
<evidence type="ECO:0000256" key="1">
    <source>
        <dbReference type="SAM" id="Phobius"/>
    </source>
</evidence>
<dbReference type="EMBL" id="CP038637">
    <property type="protein sequence ID" value="QBY56037.1"/>
    <property type="molecule type" value="Genomic_DNA"/>
</dbReference>
<sequence length="129" mass="13900">MKKNVKGIALCALVALTLTMSVRDNLPASEEEILWVVASVGGYPSAATALREGLMREPDPTKGRLRAMRAQALAQAKPAPAPGTFSETVRDRMAMVSGLAACLLVVAGRILIRRLQGRQHPRPVVQKMQ</sequence>
<reference evidence="3 4" key="1">
    <citation type="submission" date="2019-03" db="EMBL/GenBank/DDBJ databases">
        <title>Efficiently degradation of phenoxyalkanoic acid herbicides by Cupriavidus oxalaticus strain X32.</title>
        <authorList>
            <person name="Sheng X."/>
        </authorList>
    </citation>
    <scope>NUCLEOTIDE SEQUENCE [LARGE SCALE GENOMIC DNA]</scope>
    <source>
        <strain evidence="3 4">X32</strain>
        <plasmid evidence="3 4">unnamed2</plasmid>
    </source>
</reference>
<keyword evidence="1" id="KW-0472">Membrane</keyword>
<dbReference type="RefSeq" id="WP_135707207.1">
    <property type="nucleotide sequence ID" value="NZ_CP038637.1"/>
</dbReference>
<dbReference type="Proteomes" id="UP000295294">
    <property type="component" value="Plasmid unnamed2"/>
</dbReference>
<protein>
    <submittedName>
        <fullName evidence="3">Uncharacterized protein</fullName>
    </submittedName>
</protein>
<feature type="transmembrane region" description="Helical" evidence="1">
    <location>
        <begin position="93"/>
        <end position="112"/>
    </location>
</feature>
<evidence type="ECO:0000313" key="3">
    <source>
        <dbReference type="EMBL" id="QBY56037.1"/>
    </source>
</evidence>
<keyword evidence="2" id="KW-0732">Signal</keyword>
<dbReference type="AlphaFoldDB" id="A0A4P7LTS3"/>
<organism evidence="3 4">
    <name type="scientific">Cupriavidus oxalaticus</name>
    <dbReference type="NCBI Taxonomy" id="96344"/>
    <lineage>
        <taxon>Bacteria</taxon>
        <taxon>Pseudomonadati</taxon>
        <taxon>Pseudomonadota</taxon>
        <taxon>Betaproteobacteria</taxon>
        <taxon>Burkholderiales</taxon>
        <taxon>Burkholderiaceae</taxon>
        <taxon>Cupriavidus</taxon>
    </lineage>
</organism>
<geneLocation type="plasmid" evidence="3">
    <name>unnamed2</name>
</geneLocation>
<name>A0A4P7LTS3_9BURK</name>
<accession>A0A4P7LTS3</accession>
<feature type="chain" id="PRO_5020905066" evidence="2">
    <location>
        <begin position="23"/>
        <end position="129"/>
    </location>
</feature>
<keyword evidence="1" id="KW-1133">Transmembrane helix</keyword>